<dbReference type="Pfam" id="PF07687">
    <property type="entry name" value="M20_dimer"/>
    <property type="match status" value="1"/>
</dbReference>
<dbReference type="InterPro" id="IPR002933">
    <property type="entry name" value="Peptidase_M20"/>
</dbReference>
<feature type="domain" description="Peptidase M20 dimerisation" evidence="4">
    <location>
        <begin position="218"/>
        <end position="370"/>
    </location>
</feature>
<keyword evidence="2" id="KW-0479">Metal-binding</keyword>
<dbReference type="GO" id="GO:0006508">
    <property type="term" value="P:proteolysis"/>
    <property type="evidence" value="ECO:0007669"/>
    <property type="project" value="UniProtKB-KW"/>
</dbReference>
<dbReference type="NCBIfam" id="NF005478">
    <property type="entry name" value="PRK07079.1"/>
    <property type="match status" value="1"/>
</dbReference>
<dbReference type="Proteomes" id="UP000216020">
    <property type="component" value="Unassembled WGS sequence"/>
</dbReference>
<dbReference type="GO" id="GO:0046872">
    <property type="term" value="F:metal ion binding"/>
    <property type="evidence" value="ECO:0007669"/>
    <property type="project" value="UniProtKB-KW"/>
</dbReference>
<evidence type="ECO:0000256" key="2">
    <source>
        <dbReference type="ARBA" id="ARBA00022723"/>
    </source>
</evidence>
<keyword evidence="6" id="KW-1185">Reference proteome</keyword>
<accession>A0A261S9Y4</accession>
<evidence type="ECO:0000313" key="6">
    <source>
        <dbReference type="Proteomes" id="UP000216020"/>
    </source>
</evidence>
<dbReference type="InterPro" id="IPR011650">
    <property type="entry name" value="Peptidase_M20_dimer"/>
</dbReference>
<keyword evidence="1" id="KW-0645">Protease</keyword>
<evidence type="ECO:0000256" key="3">
    <source>
        <dbReference type="ARBA" id="ARBA00022801"/>
    </source>
</evidence>
<protein>
    <recommendedName>
        <fullName evidence="4">Peptidase M20 dimerisation domain-containing protein</fullName>
    </recommendedName>
</protein>
<name>A0A261S9Y4_9BORD</name>
<dbReference type="PROSITE" id="PS00758">
    <property type="entry name" value="ARGE_DAPE_CPG2_1"/>
    <property type="match status" value="1"/>
</dbReference>
<dbReference type="GO" id="GO:0008233">
    <property type="term" value="F:peptidase activity"/>
    <property type="evidence" value="ECO:0007669"/>
    <property type="project" value="UniProtKB-KW"/>
</dbReference>
<comment type="caution">
    <text evidence="5">The sequence shown here is derived from an EMBL/GenBank/DDBJ whole genome shotgun (WGS) entry which is preliminary data.</text>
</comment>
<organism evidence="5 6">
    <name type="scientific">Bordetella genomosp. 10</name>
    <dbReference type="NCBI Taxonomy" id="1416804"/>
    <lineage>
        <taxon>Bacteria</taxon>
        <taxon>Pseudomonadati</taxon>
        <taxon>Pseudomonadota</taxon>
        <taxon>Betaproteobacteria</taxon>
        <taxon>Burkholderiales</taxon>
        <taxon>Alcaligenaceae</taxon>
        <taxon>Bordetella</taxon>
    </lineage>
</organism>
<reference evidence="6" key="1">
    <citation type="submission" date="2017-05" db="EMBL/GenBank/DDBJ databases">
        <title>Complete and WGS of Bordetella genogroups.</title>
        <authorList>
            <person name="Spilker T."/>
            <person name="Lipuma J."/>
        </authorList>
    </citation>
    <scope>NUCLEOTIDE SEQUENCE [LARGE SCALE GENOMIC DNA]</scope>
    <source>
        <strain evidence="6">AU16122</strain>
    </source>
</reference>
<evidence type="ECO:0000256" key="1">
    <source>
        <dbReference type="ARBA" id="ARBA00022670"/>
    </source>
</evidence>
<dbReference type="Gene3D" id="3.40.630.10">
    <property type="entry name" value="Zn peptidases"/>
    <property type="match status" value="1"/>
</dbReference>
<dbReference type="PANTHER" id="PTHR43270:SF12">
    <property type="entry name" value="SUCCINYL-DIAMINOPIMELATE DESUCCINYLASE"/>
    <property type="match status" value="1"/>
</dbReference>
<dbReference type="OrthoDB" id="9761532at2"/>
<keyword evidence="3" id="KW-0378">Hydrolase</keyword>
<dbReference type="Pfam" id="PF01546">
    <property type="entry name" value="Peptidase_M20"/>
    <property type="match status" value="1"/>
</dbReference>
<gene>
    <name evidence="5" type="ORF">CAL29_11680</name>
</gene>
<proteinExistence type="predicted"/>
<evidence type="ECO:0000313" key="5">
    <source>
        <dbReference type="EMBL" id="OZI34199.1"/>
    </source>
</evidence>
<dbReference type="RefSeq" id="WP_094853199.1">
    <property type="nucleotide sequence ID" value="NZ_NEVM01000002.1"/>
</dbReference>
<dbReference type="PANTHER" id="PTHR43270">
    <property type="entry name" value="BETA-ALA-HIS DIPEPTIDASE"/>
    <property type="match status" value="1"/>
</dbReference>
<dbReference type="EMBL" id="NEVM01000002">
    <property type="protein sequence ID" value="OZI34199.1"/>
    <property type="molecule type" value="Genomic_DNA"/>
</dbReference>
<dbReference type="InterPro" id="IPR001261">
    <property type="entry name" value="ArgE/DapE_CS"/>
</dbReference>
<dbReference type="AlphaFoldDB" id="A0A261S9Y4"/>
<dbReference type="SUPFAM" id="SSF53187">
    <property type="entry name" value="Zn-dependent exopeptidases"/>
    <property type="match status" value="1"/>
</dbReference>
<dbReference type="InterPro" id="IPR051458">
    <property type="entry name" value="Cyt/Met_Dipeptidase"/>
</dbReference>
<evidence type="ECO:0000259" key="4">
    <source>
        <dbReference type="Pfam" id="PF07687"/>
    </source>
</evidence>
<dbReference type="Gene3D" id="3.30.70.360">
    <property type="match status" value="1"/>
</dbReference>
<sequence length="488" mass="51752">MDSSTHSATGREAACENRSRCLEAAAEYFDDGGFLRDLNRRVGFPTESDRNPDLAVLASYLRDEMAPGLRALGFSARLLPNPVDGAGPLLVASRVESPELPTVLLYGHGDVVSGNSPAWRAGLDPWQVVIEDDRWYGRGTADNKGQHTICLGGLAAALEARRGALGYNVKVLLESGEEAGSPGLEAFCAEQAGLLEADLFIGCDGPRIRADRPTLFLGSRGMVNFTLSLRCRERAFHSGNWGGVIRNPATVIASAVACLVDGRGVMQVAGLRAPAISDAVRAAVATLPIGGGEGDPVLAEGWGEPGLTPAERLMAWNTMEVLALGAGDADRPVNAIPARAVAHCQLRFVPGTPWQALPALVAAHLRAHGYGDVDVELGMHSAATRLDPADPWVHWCAESLACTTQRVTSIMPNLAGSIPNAAFSDVLGLPTLWIPHSYPACGQHGPNEHLLGSLAREGLQMMAGVFWDLGQNDAPWFIGHRRLSVHTA</sequence>